<evidence type="ECO:0000313" key="1">
    <source>
        <dbReference type="EMBL" id="CAB4192187.1"/>
    </source>
</evidence>
<sequence length="190" mass="20876">MKSSEVVQFSEVFYDLARVLVLRKMDDAERGQVLSAYFKALGGFDLSVVKAGADALAIRAKHFPTPAEWIDAMPRRLTHPADVPVMSEQQAQTWRAAETVYWERDPCACEACVAAGVDWKPGRFVPEVNGYDSERKVFDQGRAHIVTAGHWAHGAELAGYYEARGAYLSAADAMRGGARKAALSLVTRQA</sequence>
<protein>
    <submittedName>
        <fullName evidence="1">Uncharacterized protein</fullName>
    </submittedName>
</protein>
<dbReference type="EMBL" id="LR797190">
    <property type="protein sequence ID" value="CAB4192187.1"/>
    <property type="molecule type" value="Genomic_DNA"/>
</dbReference>
<organism evidence="1">
    <name type="scientific">uncultured Caudovirales phage</name>
    <dbReference type="NCBI Taxonomy" id="2100421"/>
    <lineage>
        <taxon>Viruses</taxon>
        <taxon>Duplodnaviria</taxon>
        <taxon>Heunggongvirae</taxon>
        <taxon>Uroviricota</taxon>
        <taxon>Caudoviricetes</taxon>
        <taxon>Peduoviridae</taxon>
        <taxon>Maltschvirus</taxon>
        <taxon>Maltschvirus maltsch</taxon>
    </lineage>
</organism>
<gene>
    <name evidence="1" type="ORF">UFOVP1236_15</name>
</gene>
<proteinExistence type="predicted"/>
<name>A0A6J5RCT2_9CAUD</name>
<reference evidence="1" key="1">
    <citation type="submission" date="2020-05" db="EMBL/GenBank/DDBJ databases">
        <authorList>
            <person name="Chiriac C."/>
            <person name="Salcher M."/>
            <person name="Ghai R."/>
            <person name="Kavagutti S V."/>
        </authorList>
    </citation>
    <scope>NUCLEOTIDE SEQUENCE</scope>
</reference>
<accession>A0A6J5RCT2</accession>